<dbReference type="Proteomes" id="UP000054691">
    <property type="component" value="Unassembled WGS sequence"/>
</dbReference>
<evidence type="ECO:0000313" key="2">
    <source>
        <dbReference type="EMBL" id="STX40688.1"/>
    </source>
</evidence>
<evidence type="ECO:0000313" key="3">
    <source>
        <dbReference type="Proteomes" id="UP000054691"/>
    </source>
</evidence>
<accession>A0A378J029</accession>
<dbReference type="EMBL" id="UGOB01000001">
    <property type="protein sequence ID" value="STX40688.1"/>
    <property type="molecule type" value="Genomic_DNA"/>
</dbReference>
<gene>
    <name evidence="1" type="ORF">Lgra_1274</name>
    <name evidence="2" type="ORF">NCTC12388_00009</name>
</gene>
<name>A0A378J029_9GAMM</name>
<evidence type="ECO:0000313" key="4">
    <source>
        <dbReference type="Proteomes" id="UP000254476"/>
    </source>
</evidence>
<sequence length="440" mass="51446">MFYMLKPLANYETFNINSLNESILNRSNSLLSAIAQKFPIHFDTKQFDLYPFCNEMGYRNVMRKLKRIQTQNTQQIKVALLFGESNFISMLPALTGVADLILLADIEPSQHKHLKFMLNCLKQSDSPAQFIDRYAQSNNPLYRGQWQDKSSDFQLINMSKDNLKRVFNNANYPAQSLLNYHFLHSVKNFLKCKRALQELSILQIELDLGDPFACNKLAELLRQYNACLTLCNFTNIHHYVKNIALFDSIPKLLNHNNDCLIMYSTGPAADLKTNLYIGIGNYFSYIFNQEKNPPAKKYITSLDTEHSSLFIFKDKKIKDKKIPFTKFSLYELTGYEISDDNYRDYFFSHPNHHMFEHLYTTFLTEKKHANYVPEIMMAYNLHKLDTNNNLEVETKDNAEIKSSGKNRTGYFSSFFRFFSSTNRPEHQYPLINQTYKIGQN</sequence>
<dbReference type="Proteomes" id="UP000254476">
    <property type="component" value="Unassembled WGS sequence"/>
</dbReference>
<reference evidence="1 3" key="1">
    <citation type="submission" date="2015-11" db="EMBL/GenBank/DDBJ databases">
        <title>Genomic analysis of 38 Legionella species identifies large and diverse effector repertoires.</title>
        <authorList>
            <person name="Burstein D."/>
            <person name="Amaro F."/>
            <person name="Zusman T."/>
            <person name="Lifshitz Z."/>
            <person name="Cohen O."/>
            <person name="Gilbert J.A."/>
            <person name="Pupko T."/>
            <person name="Shuman H.A."/>
            <person name="Segal G."/>
        </authorList>
    </citation>
    <scope>NUCLEOTIDE SEQUENCE [LARGE SCALE GENOMIC DNA]</scope>
    <source>
        <strain evidence="1 3">Lyon 8420412</strain>
    </source>
</reference>
<dbReference type="AlphaFoldDB" id="A0A378J029"/>
<organism evidence="2 4">
    <name type="scientific">Legionella gratiana</name>
    <dbReference type="NCBI Taxonomy" id="45066"/>
    <lineage>
        <taxon>Bacteria</taxon>
        <taxon>Pseudomonadati</taxon>
        <taxon>Pseudomonadota</taxon>
        <taxon>Gammaproteobacteria</taxon>
        <taxon>Legionellales</taxon>
        <taxon>Legionellaceae</taxon>
        <taxon>Legionella</taxon>
    </lineage>
</organism>
<keyword evidence="3" id="KW-1185">Reference proteome</keyword>
<protein>
    <submittedName>
        <fullName evidence="2">Uncharacterized protein</fullName>
    </submittedName>
</protein>
<dbReference type="EMBL" id="LNYE01000020">
    <property type="protein sequence ID" value="KTD11816.1"/>
    <property type="molecule type" value="Genomic_DNA"/>
</dbReference>
<evidence type="ECO:0000313" key="1">
    <source>
        <dbReference type="EMBL" id="KTD11816.1"/>
    </source>
</evidence>
<reference evidence="2 4" key="2">
    <citation type="submission" date="2018-06" db="EMBL/GenBank/DDBJ databases">
        <authorList>
            <consortium name="Pathogen Informatics"/>
            <person name="Doyle S."/>
        </authorList>
    </citation>
    <scope>NUCLEOTIDE SEQUENCE [LARGE SCALE GENOMIC DNA]</scope>
    <source>
        <strain evidence="2 4">NCTC12388</strain>
    </source>
</reference>
<proteinExistence type="predicted"/>